<keyword evidence="4" id="KW-1133">Transmembrane helix</keyword>
<dbReference type="GO" id="GO:0032979">
    <property type="term" value="P:protein insertion into mitochondrial inner membrane from matrix"/>
    <property type="evidence" value="ECO:0007669"/>
    <property type="project" value="TreeGrafter"/>
</dbReference>
<feature type="compositionally biased region" description="Basic and acidic residues" evidence="7">
    <location>
        <begin position="239"/>
        <end position="251"/>
    </location>
</feature>
<feature type="repeat" description="TPR" evidence="6">
    <location>
        <begin position="635"/>
        <end position="668"/>
    </location>
</feature>
<dbReference type="PROSITE" id="PS50005">
    <property type="entry name" value="TPR"/>
    <property type="match status" value="2"/>
</dbReference>
<feature type="compositionally biased region" description="Low complexity" evidence="7">
    <location>
        <begin position="601"/>
        <end position="619"/>
    </location>
</feature>
<feature type="region of interest" description="Disordered" evidence="7">
    <location>
        <begin position="239"/>
        <end position="351"/>
    </location>
</feature>
<feature type="compositionally biased region" description="Basic and acidic residues" evidence="7">
    <location>
        <begin position="768"/>
        <end position="783"/>
    </location>
</feature>
<keyword evidence="3" id="KW-0812">Transmembrane</keyword>
<dbReference type="InterPro" id="IPR011990">
    <property type="entry name" value="TPR-like_helical_dom_sf"/>
</dbReference>
<dbReference type="PANTHER" id="PTHR12428">
    <property type="entry name" value="OXA1"/>
    <property type="match status" value="1"/>
</dbReference>
<gene>
    <name evidence="8" type="ORF">Agub_g6276</name>
</gene>
<dbReference type="AlphaFoldDB" id="A0AAD3DN64"/>
<evidence type="ECO:0000256" key="7">
    <source>
        <dbReference type="SAM" id="MobiDB-lite"/>
    </source>
</evidence>
<organism evidence="8 9">
    <name type="scientific">Astrephomene gubernaculifera</name>
    <dbReference type="NCBI Taxonomy" id="47775"/>
    <lineage>
        <taxon>Eukaryota</taxon>
        <taxon>Viridiplantae</taxon>
        <taxon>Chlorophyta</taxon>
        <taxon>core chlorophytes</taxon>
        <taxon>Chlorophyceae</taxon>
        <taxon>CS clade</taxon>
        <taxon>Chlamydomonadales</taxon>
        <taxon>Astrephomenaceae</taxon>
        <taxon>Astrephomene</taxon>
    </lineage>
</organism>
<evidence type="ECO:0000313" key="9">
    <source>
        <dbReference type="Proteomes" id="UP001054857"/>
    </source>
</evidence>
<keyword evidence="6" id="KW-0802">TPR repeat</keyword>
<reference evidence="8 9" key="1">
    <citation type="journal article" date="2021" name="Sci. Rep.">
        <title>Genome sequencing of the multicellular alga Astrephomene provides insights into convergent evolution of germ-soma differentiation.</title>
        <authorList>
            <person name="Yamashita S."/>
            <person name="Yamamoto K."/>
            <person name="Matsuzaki R."/>
            <person name="Suzuki S."/>
            <person name="Yamaguchi H."/>
            <person name="Hirooka S."/>
            <person name="Minakuchi Y."/>
            <person name="Miyagishima S."/>
            <person name="Kawachi M."/>
            <person name="Toyoda A."/>
            <person name="Nozaki H."/>
        </authorList>
    </citation>
    <scope>NUCLEOTIDE SEQUENCE [LARGE SCALE GENOMIC DNA]</scope>
    <source>
        <strain evidence="8 9">NIES-4017</strain>
    </source>
</reference>
<evidence type="ECO:0000256" key="6">
    <source>
        <dbReference type="PROSITE-ProRule" id="PRU00339"/>
    </source>
</evidence>
<comment type="caution">
    <text evidence="8">The sequence shown here is derived from an EMBL/GenBank/DDBJ whole genome shotgun (WGS) entry which is preliminary data.</text>
</comment>
<name>A0AAD3DN64_9CHLO</name>
<dbReference type="InterPro" id="IPR019734">
    <property type="entry name" value="TPR_rpt"/>
</dbReference>
<protein>
    <submittedName>
        <fullName evidence="8">Uncharacterized protein</fullName>
    </submittedName>
</protein>
<accession>A0AAD3DN64</accession>
<evidence type="ECO:0000256" key="3">
    <source>
        <dbReference type="ARBA" id="ARBA00022692"/>
    </source>
</evidence>
<dbReference type="GO" id="GO:0005743">
    <property type="term" value="C:mitochondrial inner membrane"/>
    <property type="evidence" value="ECO:0007669"/>
    <property type="project" value="TreeGrafter"/>
</dbReference>
<feature type="compositionally biased region" description="Low complexity" evidence="7">
    <location>
        <begin position="339"/>
        <end position="350"/>
    </location>
</feature>
<feature type="region of interest" description="Disordered" evidence="7">
    <location>
        <begin position="768"/>
        <end position="812"/>
    </location>
</feature>
<dbReference type="InterPro" id="IPR001708">
    <property type="entry name" value="YidC/ALB3/OXA1/COX18"/>
</dbReference>
<dbReference type="Proteomes" id="UP001054857">
    <property type="component" value="Unassembled WGS sequence"/>
</dbReference>
<dbReference type="PANTHER" id="PTHR12428:SF65">
    <property type="entry name" value="CYTOCHROME C OXIDASE ASSEMBLY PROTEIN COX18, MITOCHONDRIAL"/>
    <property type="match status" value="1"/>
</dbReference>
<evidence type="ECO:0000256" key="4">
    <source>
        <dbReference type="ARBA" id="ARBA00022989"/>
    </source>
</evidence>
<feature type="compositionally biased region" description="Low complexity" evidence="7">
    <location>
        <begin position="262"/>
        <end position="331"/>
    </location>
</feature>
<evidence type="ECO:0000256" key="5">
    <source>
        <dbReference type="ARBA" id="ARBA00023136"/>
    </source>
</evidence>
<evidence type="ECO:0000256" key="1">
    <source>
        <dbReference type="ARBA" id="ARBA00004141"/>
    </source>
</evidence>
<keyword evidence="9" id="KW-1185">Reference proteome</keyword>
<dbReference type="EMBL" id="BMAR01000009">
    <property type="protein sequence ID" value="GFR44966.1"/>
    <property type="molecule type" value="Genomic_DNA"/>
</dbReference>
<dbReference type="Gene3D" id="1.25.40.10">
    <property type="entry name" value="Tetratricopeptide repeat domain"/>
    <property type="match status" value="1"/>
</dbReference>
<feature type="compositionally biased region" description="Gly residues" evidence="7">
    <location>
        <begin position="797"/>
        <end position="806"/>
    </location>
</feature>
<comment type="similarity">
    <text evidence="2">Belongs to the OXA1/ALB3/YidC (TC 2.A.9.2) family.</text>
</comment>
<sequence>MRRALGWLLPGHAAGGPLASFSSGATPGWLHHAAEAIANTASAASGEARCYSTRAGSLSTAGPPSLPSTSGCVPPAACSVNPAVDLGSGLSSTSASSSMLTSPPLYSPSLSSASSTVASTAPMDDSILPSISSAASTTTTATQHLDNPLSHDVMASTLDACTAAESSLFMSLVQQIAGTYEFVHTTTGLPWAASIPLTTLALRLALLPLSMRQARIIRTNYSIYKEALTLTAQQEQEAREREEQLRLEERAAASVSADFRPSTSASSSSSSSAAAEAGVFGGSSNSSRSSSSMGLHQSYSTSSQPAAAAAAGLASTQQQQEAADPSQQQQQRHTAQPTSSSASSSSSSPPSEEDLAAAVYAKWLYSQAVLANFDMLRRKCDAPHWVWIVVNPLVQIPVFVGVSATLGMMCRANWTGLSSEGVLWFPDLTLPAFVMDSGDMPLGLAGFALPLIVYGMTMTSLRLAFGASGVAAQRAAAVAGPTVPGAAGGPEAETLLTSFLRSLPPLLYTMTTLSLYFKVQMAHGVLVHWLGSAGFTLSLQMALRNPTLRSLLKLNPGARSPAGTTLRPGPLGPTTTITDSPSSSSSDATTAAADASDRSVDTASSPPAPSSSSSSSPSAGLPRDLETVVAAETDPNVLVIMGAQLSARHEYTQALYCLRKAVLLRPSHVRAHYSMGQVYTLIGCFEDAELSYRAAAELSPEGTERGQALYCAASALHTMGKLEEAAAVYAEADAQWRGQTVIAYSRANALAAAGRRQEALAALEEAEARNEASREQPFKEALARLRKHLTRTEGEGGEGAGEAGSGGEEKRG</sequence>
<evidence type="ECO:0000256" key="2">
    <source>
        <dbReference type="ARBA" id="ARBA00010583"/>
    </source>
</evidence>
<feature type="region of interest" description="Disordered" evidence="7">
    <location>
        <begin position="554"/>
        <end position="623"/>
    </location>
</feature>
<dbReference type="SUPFAM" id="SSF48452">
    <property type="entry name" value="TPR-like"/>
    <property type="match status" value="1"/>
</dbReference>
<comment type="subcellular location">
    <subcellularLocation>
        <location evidence="1">Membrane</location>
        <topology evidence="1">Multi-pass membrane protein</topology>
    </subcellularLocation>
</comment>
<feature type="repeat" description="TPR" evidence="6">
    <location>
        <begin position="669"/>
        <end position="702"/>
    </location>
</feature>
<dbReference type="GO" id="GO:0032977">
    <property type="term" value="F:membrane insertase activity"/>
    <property type="evidence" value="ECO:0007669"/>
    <property type="project" value="InterPro"/>
</dbReference>
<evidence type="ECO:0000313" key="8">
    <source>
        <dbReference type="EMBL" id="GFR44966.1"/>
    </source>
</evidence>
<keyword evidence="5" id="KW-0472">Membrane</keyword>
<proteinExistence type="inferred from homology"/>
<feature type="compositionally biased region" description="Low complexity" evidence="7">
    <location>
        <begin position="563"/>
        <end position="594"/>
    </location>
</feature>
<dbReference type="SMART" id="SM00028">
    <property type="entry name" value="TPR"/>
    <property type="match status" value="4"/>
</dbReference>